<gene>
    <name evidence="4" type="ORF">CVLEPA_LOCUS10754</name>
</gene>
<feature type="region of interest" description="Disordered" evidence="1">
    <location>
        <begin position="294"/>
        <end position="318"/>
    </location>
</feature>
<sequence length="413" mass="46726">MKEIILIFGFLWFHVEGQEKVDTFITDIRDAKLVGENHELQLSIWEPVSPFEDYYILGQYVNRGERPPPNDTQLIIAKSINASLKQPIRFQGGWKFIKGISVWSMKCPKGYVSLSAIANSGNKKPDVTNYRCVHRQATKKARIWPDACLFCVRGQEHTLRNIYSPSGWMNIFYVLEYPTDSKYFMEPYTLKKVPTKYIDTVRERETTATAAMAATTSRIADDFPIDDGDDYANDDEITIKISKSQDLPRSAPSYTILIISGGFILLVISALTIMFFIRSNHSKNSDMSITGSTVISPYDSTPPPHGHPSSSDGNEFEYGNARNSRKRFLSSLSTKTESISMQNEPSELELKENVLYSNGAKFEMRDNILYHSVRIHPPEDNEYQTISVEPIYSIAGDATAKYSRASGVYSYAT</sequence>
<feature type="chain" id="PRO_5045473878" evidence="3">
    <location>
        <begin position="18"/>
        <end position="413"/>
    </location>
</feature>
<keyword evidence="2" id="KW-1133">Transmembrane helix</keyword>
<dbReference type="Pfam" id="PF06101">
    <property type="entry name" value="Vps62"/>
    <property type="match status" value="1"/>
</dbReference>
<keyword evidence="5" id="KW-1185">Reference proteome</keyword>
<evidence type="ECO:0000313" key="5">
    <source>
        <dbReference type="Proteomes" id="UP001642483"/>
    </source>
</evidence>
<dbReference type="EMBL" id="CAWYQH010000068">
    <property type="protein sequence ID" value="CAK8680507.1"/>
    <property type="molecule type" value="Genomic_DNA"/>
</dbReference>
<protein>
    <submittedName>
        <fullName evidence="4">Uncharacterized protein</fullName>
    </submittedName>
</protein>
<dbReference type="InterPro" id="IPR009291">
    <property type="entry name" value="Vps62"/>
</dbReference>
<feature type="signal peptide" evidence="3">
    <location>
        <begin position="1"/>
        <end position="17"/>
    </location>
</feature>
<dbReference type="Proteomes" id="UP001642483">
    <property type="component" value="Unassembled WGS sequence"/>
</dbReference>
<evidence type="ECO:0000256" key="2">
    <source>
        <dbReference type="SAM" id="Phobius"/>
    </source>
</evidence>
<dbReference type="PANTHER" id="PTHR48219">
    <property type="entry name" value="VACUOLAR PROTEIN SORTING-ASSOCIATED PROTEIN 62-RELATED"/>
    <property type="match status" value="1"/>
</dbReference>
<accession>A0ABP0FQ17</accession>
<evidence type="ECO:0000256" key="3">
    <source>
        <dbReference type="SAM" id="SignalP"/>
    </source>
</evidence>
<evidence type="ECO:0000256" key="1">
    <source>
        <dbReference type="SAM" id="MobiDB-lite"/>
    </source>
</evidence>
<feature type="transmembrane region" description="Helical" evidence="2">
    <location>
        <begin position="254"/>
        <end position="277"/>
    </location>
</feature>
<dbReference type="PANTHER" id="PTHR48219:SF1">
    <property type="entry name" value="VACUOLAR PROTEIN SORTING-ASSOCIATED PROTEIN 62"/>
    <property type="match status" value="1"/>
</dbReference>
<keyword evidence="2" id="KW-0472">Membrane</keyword>
<keyword evidence="2" id="KW-0812">Transmembrane</keyword>
<organism evidence="4 5">
    <name type="scientific">Clavelina lepadiformis</name>
    <name type="common">Light-bulb sea squirt</name>
    <name type="synonym">Ascidia lepadiformis</name>
    <dbReference type="NCBI Taxonomy" id="159417"/>
    <lineage>
        <taxon>Eukaryota</taxon>
        <taxon>Metazoa</taxon>
        <taxon>Chordata</taxon>
        <taxon>Tunicata</taxon>
        <taxon>Ascidiacea</taxon>
        <taxon>Aplousobranchia</taxon>
        <taxon>Clavelinidae</taxon>
        <taxon>Clavelina</taxon>
    </lineage>
</organism>
<keyword evidence="3" id="KW-0732">Signal</keyword>
<proteinExistence type="predicted"/>
<evidence type="ECO:0000313" key="4">
    <source>
        <dbReference type="EMBL" id="CAK8680507.1"/>
    </source>
</evidence>
<reference evidence="4 5" key="1">
    <citation type="submission" date="2024-02" db="EMBL/GenBank/DDBJ databases">
        <authorList>
            <person name="Daric V."/>
            <person name="Darras S."/>
        </authorList>
    </citation>
    <scope>NUCLEOTIDE SEQUENCE [LARGE SCALE GENOMIC DNA]</scope>
</reference>
<comment type="caution">
    <text evidence="4">The sequence shown here is derived from an EMBL/GenBank/DDBJ whole genome shotgun (WGS) entry which is preliminary data.</text>
</comment>
<name>A0ABP0FQ17_CLALP</name>